<comment type="caution">
    <text evidence="1">The sequence shown here is derived from an EMBL/GenBank/DDBJ whole genome shotgun (WGS) entry which is preliminary data.</text>
</comment>
<name>A0A162LAN4_9CLOT</name>
<organism evidence="1 2">
    <name type="scientific">Clostridium ljungdahlii</name>
    <dbReference type="NCBI Taxonomy" id="1538"/>
    <lineage>
        <taxon>Bacteria</taxon>
        <taxon>Bacillati</taxon>
        <taxon>Bacillota</taxon>
        <taxon>Clostridia</taxon>
        <taxon>Eubacteriales</taxon>
        <taxon>Clostridiaceae</taxon>
        <taxon>Clostridium</taxon>
    </lineage>
</organism>
<dbReference type="AlphaFoldDB" id="A0A162LAN4"/>
<dbReference type="RefSeq" id="WP_242866445.1">
    <property type="nucleotide sequence ID" value="NZ_LITT01000023.1"/>
</dbReference>
<evidence type="ECO:0000313" key="2">
    <source>
        <dbReference type="Proteomes" id="UP000077407"/>
    </source>
</evidence>
<dbReference type="Gene3D" id="3.10.20.860">
    <property type="match status" value="1"/>
</dbReference>
<evidence type="ECO:0000313" key="1">
    <source>
        <dbReference type="EMBL" id="OAA86898.1"/>
    </source>
</evidence>
<protein>
    <recommendedName>
        <fullName evidence="3">YgiT-type zinc finger domain protein</fullName>
    </recommendedName>
</protein>
<dbReference type="PATRIC" id="fig|1538.10.peg.1894"/>
<dbReference type="CDD" id="cd12870">
    <property type="entry name" value="MqsA"/>
    <property type="match status" value="1"/>
</dbReference>
<dbReference type="EMBL" id="LITT01000023">
    <property type="protein sequence ID" value="OAA86898.1"/>
    <property type="molecule type" value="Genomic_DNA"/>
</dbReference>
<gene>
    <name evidence="1" type="ORF">WY13_02292</name>
</gene>
<dbReference type="Proteomes" id="UP000077407">
    <property type="component" value="Unassembled WGS sequence"/>
</dbReference>
<proteinExistence type="predicted"/>
<evidence type="ECO:0008006" key="3">
    <source>
        <dbReference type="Google" id="ProtNLM"/>
    </source>
</evidence>
<accession>A0A162LAN4</accession>
<reference evidence="1 2" key="1">
    <citation type="journal article" date="2015" name="Biotechnol. Bioeng.">
        <title>Genome sequence and phenotypic characterization of Caulobacter segnis.</title>
        <authorList>
            <person name="Patel S."/>
            <person name="Fletcher B."/>
            <person name="Scott D.C."/>
            <person name="Ely B."/>
        </authorList>
    </citation>
    <scope>NUCLEOTIDE SEQUENCE [LARGE SCALE GENOMIC DNA]</scope>
    <source>
        <strain evidence="1 2">ERI-2</strain>
    </source>
</reference>
<dbReference type="InterPro" id="IPR022453">
    <property type="entry name" value="Znf_MqsA-type"/>
</dbReference>
<sequence length="115" mass="13400">MNFDIYIVRELIKNSKIQWRGHILMRMHQRKIKIKDVIYMNCVLCKSNLVQGKVNHIVDLDGHIIIIKGVPANICKQCGEYFIENDIALKLEKIVEEVMKNKVEIFVVNYSEVAA</sequence>
<dbReference type="NCBIfam" id="TIGR03831">
    <property type="entry name" value="YgiT_finger"/>
    <property type="match status" value="1"/>
</dbReference>